<dbReference type="SUPFAM" id="SSF50182">
    <property type="entry name" value="Sm-like ribonucleoproteins"/>
    <property type="match status" value="1"/>
</dbReference>
<protein>
    <submittedName>
        <fullName evidence="10">Mechanosensitive ion channel</fullName>
    </submittedName>
</protein>
<comment type="caution">
    <text evidence="10">The sequence shown here is derived from an EMBL/GenBank/DDBJ whole genome shotgun (WGS) entry which is preliminary data.</text>
</comment>
<dbReference type="AlphaFoldDB" id="M0CM42"/>
<evidence type="ECO:0000313" key="10">
    <source>
        <dbReference type="EMBL" id="ELZ23442.1"/>
    </source>
</evidence>
<feature type="non-terminal residue" evidence="10">
    <location>
        <position position="1"/>
    </location>
</feature>
<evidence type="ECO:0000256" key="7">
    <source>
        <dbReference type="SAM" id="MobiDB-lite"/>
    </source>
</evidence>
<dbReference type="Pfam" id="PF21082">
    <property type="entry name" value="MS_channel_3rd"/>
    <property type="match status" value="1"/>
</dbReference>
<dbReference type="RefSeq" id="WP_006884521.1">
    <property type="nucleotide sequence ID" value="NZ_AOIU01000033.1"/>
</dbReference>
<feature type="compositionally biased region" description="Basic and acidic residues" evidence="7">
    <location>
        <begin position="167"/>
        <end position="186"/>
    </location>
</feature>
<gene>
    <name evidence="10" type="ORF">C475_14253</name>
</gene>
<dbReference type="InterPro" id="IPR011066">
    <property type="entry name" value="MscS_channel_C_sf"/>
</dbReference>
<feature type="domain" description="Mechanosensitive ion channel MscS C-terminal" evidence="9">
    <location>
        <begin position="50"/>
        <end position="138"/>
    </location>
</feature>
<dbReference type="GO" id="GO:0005886">
    <property type="term" value="C:plasma membrane"/>
    <property type="evidence" value="ECO:0007669"/>
    <property type="project" value="UniProtKB-SubCell"/>
</dbReference>
<evidence type="ECO:0000313" key="11">
    <source>
        <dbReference type="Proteomes" id="UP000011626"/>
    </source>
</evidence>
<dbReference type="InterPro" id="IPR023408">
    <property type="entry name" value="MscS_beta-dom_sf"/>
</dbReference>
<comment type="subcellular location">
    <subcellularLocation>
        <location evidence="1">Cell membrane</location>
        <topology evidence="1">Multi-pass membrane protein</topology>
    </subcellularLocation>
</comment>
<dbReference type="OrthoDB" id="11475at2157"/>
<dbReference type="Gene3D" id="2.30.30.60">
    <property type="match status" value="1"/>
</dbReference>
<organism evidence="10 11">
    <name type="scientific">Halosimplex carlsbadense 2-9-1</name>
    <dbReference type="NCBI Taxonomy" id="797114"/>
    <lineage>
        <taxon>Archaea</taxon>
        <taxon>Methanobacteriati</taxon>
        <taxon>Methanobacteriota</taxon>
        <taxon>Stenosarchaea group</taxon>
        <taxon>Halobacteria</taxon>
        <taxon>Halobacteriales</taxon>
        <taxon>Haloarculaceae</taxon>
        <taxon>Halosimplex</taxon>
    </lineage>
</organism>
<dbReference type="InterPro" id="IPR010920">
    <property type="entry name" value="LSM_dom_sf"/>
</dbReference>
<dbReference type="STRING" id="797114.C475_14253"/>
<evidence type="ECO:0000256" key="6">
    <source>
        <dbReference type="ARBA" id="ARBA00023136"/>
    </source>
</evidence>
<dbReference type="SUPFAM" id="SSF82689">
    <property type="entry name" value="Mechanosensitive channel protein MscS (YggB), C-terminal domain"/>
    <property type="match status" value="1"/>
</dbReference>
<dbReference type="InterPro" id="IPR006685">
    <property type="entry name" value="MscS_channel_2nd"/>
</dbReference>
<dbReference type="PATRIC" id="fig|797114.5.peg.2898"/>
<comment type="similarity">
    <text evidence="2">Belongs to the MscS (TC 1.A.23) family.</text>
</comment>
<dbReference type="eggNOG" id="arCOG01568">
    <property type="taxonomic scope" value="Archaea"/>
</dbReference>
<evidence type="ECO:0000256" key="2">
    <source>
        <dbReference type="ARBA" id="ARBA00008017"/>
    </source>
</evidence>
<dbReference type="PANTHER" id="PTHR30221">
    <property type="entry name" value="SMALL-CONDUCTANCE MECHANOSENSITIVE CHANNEL"/>
    <property type="match status" value="1"/>
</dbReference>
<keyword evidence="5" id="KW-1133">Transmembrane helix</keyword>
<evidence type="ECO:0000256" key="4">
    <source>
        <dbReference type="ARBA" id="ARBA00022692"/>
    </source>
</evidence>
<dbReference type="InterPro" id="IPR049278">
    <property type="entry name" value="MS_channel_C"/>
</dbReference>
<dbReference type="InterPro" id="IPR045275">
    <property type="entry name" value="MscS_archaea/bacteria_type"/>
</dbReference>
<keyword evidence="4" id="KW-0812">Transmembrane</keyword>
<keyword evidence="3" id="KW-1003">Cell membrane</keyword>
<dbReference type="Pfam" id="PF00924">
    <property type="entry name" value="MS_channel_2nd"/>
    <property type="match status" value="1"/>
</dbReference>
<evidence type="ECO:0000256" key="5">
    <source>
        <dbReference type="ARBA" id="ARBA00022989"/>
    </source>
</evidence>
<reference evidence="10 11" key="1">
    <citation type="journal article" date="2014" name="PLoS Genet.">
        <title>Phylogenetically driven sequencing of extremely halophilic archaea reveals strategies for static and dynamic osmo-response.</title>
        <authorList>
            <person name="Becker E.A."/>
            <person name="Seitzer P.M."/>
            <person name="Tritt A."/>
            <person name="Larsen D."/>
            <person name="Krusor M."/>
            <person name="Yao A.I."/>
            <person name="Wu D."/>
            <person name="Madern D."/>
            <person name="Eisen J.A."/>
            <person name="Darling A.E."/>
            <person name="Facciotti M.T."/>
        </authorList>
    </citation>
    <scope>NUCLEOTIDE SEQUENCE [LARGE SCALE GENOMIC DNA]</scope>
    <source>
        <strain evidence="10 11">2-9-1</strain>
    </source>
</reference>
<evidence type="ECO:0000259" key="9">
    <source>
        <dbReference type="Pfam" id="PF21082"/>
    </source>
</evidence>
<feature type="region of interest" description="Disordered" evidence="7">
    <location>
        <begin position="155"/>
        <end position="211"/>
    </location>
</feature>
<feature type="domain" description="Mechanosensitive ion channel MscS" evidence="8">
    <location>
        <begin position="3"/>
        <end position="40"/>
    </location>
</feature>
<evidence type="ECO:0000259" key="8">
    <source>
        <dbReference type="Pfam" id="PF00924"/>
    </source>
</evidence>
<evidence type="ECO:0000256" key="1">
    <source>
        <dbReference type="ARBA" id="ARBA00004651"/>
    </source>
</evidence>
<evidence type="ECO:0000256" key="3">
    <source>
        <dbReference type="ARBA" id="ARBA00022475"/>
    </source>
</evidence>
<accession>M0CM42</accession>
<dbReference type="EMBL" id="AOIU01000033">
    <property type="protein sequence ID" value="ELZ23442.1"/>
    <property type="molecule type" value="Genomic_DNA"/>
</dbReference>
<name>M0CM42_9EURY</name>
<dbReference type="Gene3D" id="3.30.70.100">
    <property type="match status" value="1"/>
</dbReference>
<dbReference type="PANTHER" id="PTHR30221:SF1">
    <property type="entry name" value="SMALL-CONDUCTANCE MECHANOSENSITIVE CHANNEL"/>
    <property type="match status" value="1"/>
</dbReference>
<sequence>NERGFVEDITLRYTKIFTLDNTFIVIPNGTMRERDVVNYSAEDTRTRQSLDILITYESDVARARQLAEDAARDVDGVVSGGPAIRVGAARYPAGPTCYIDAFGDHGINLRLRYWVEEPYWLLRIRSNIQSTFDEAIADEDVTIAYPHQHHVFDETSGEMQVGVSDRASPERPPGDRPRRPDRDPSDTRGSVDPTDRPNDPFGGDGDGTERS</sequence>
<dbReference type="Proteomes" id="UP000011626">
    <property type="component" value="Unassembled WGS sequence"/>
</dbReference>
<keyword evidence="6" id="KW-0472">Membrane</keyword>
<keyword evidence="11" id="KW-1185">Reference proteome</keyword>
<dbReference type="GO" id="GO:0008381">
    <property type="term" value="F:mechanosensitive monoatomic ion channel activity"/>
    <property type="evidence" value="ECO:0007669"/>
    <property type="project" value="InterPro"/>
</dbReference>
<proteinExistence type="inferred from homology"/>